<evidence type="ECO:0000313" key="4">
    <source>
        <dbReference type="Proteomes" id="UP000765509"/>
    </source>
</evidence>
<feature type="compositionally biased region" description="Low complexity" evidence="1">
    <location>
        <begin position="57"/>
        <end position="73"/>
    </location>
</feature>
<proteinExistence type="predicted"/>
<keyword evidence="2" id="KW-0472">Membrane</keyword>
<feature type="compositionally biased region" description="Low complexity" evidence="1">
    <location>
        <begin position="19"/>
        <end position="38"/>
    </location>
</feature>
<feature type="transmembrane region" description="Helical" evidence="2">
    <location>
        <begin position="133"/>
        <end position="157"/>
    </location>
</feature>
<organism evidence="3 4">
    <name type="scientific">Austropuccinia psidii MF-1</name>
    <dbReference type="NCBI Taxonomy" id="1389203"/>
    <lineage>
        <taxon>Eukaryota</taxon>
        <taxon>Fungi</taxon>
        <taxon>Dikarya</taxon>
        <taxon>Basidiomycota</taxon>
        <taxon>Pucciniomycotina</taxon>
        <taxon>Pucciniomycetes</taxon>
        <taxon>Pucciniales</taxon>
        <taxon>Sphaerophragmiaceae</taxon>
        <taxon>Austropuccinia</taxon>
    </lineage>
</organism>
<evidence type="ECO:0000256" key="2">
    <source>
        <dbReference type="SAM" id="Phobius"/>
    </source>
</evidence>
<sequence length="286" mass="30495">MSLAQSLPHNTSVVTGVQSSPFFASPSPKPTYPTSTQPLSGGTSNPVTSNSSATRLTSQIIQPSPSPSTIASPLRNPNVTTPRPETSPTSDSVPNVGLSQNIPPSLPSNPAIKPISSPFSTPAAANNGLSASVVSILIASIIIFLFLLGGALLFLLLRRKKRAQAIAQEPDSSQVPQAPWLNRSLSESTKFSTNRTITKSMIRLKKKPASIASFGPGPNLENFQLGPRGTILPESEVYQSGITKTWASQDYNSFQQKKPSWGYLEKGTPAPRTPPEEITHIPLRYG</sequence>
<feature type="compositionally biased region" description="Polar residues" evidence="1">
    <location>
        <begin position="1"/>
        <end position="18"/>
    </location>
</feature>
<comment type="caution">
    <text evidence="3">The sequence shown here is derived from an EMBL/GenBank/DDBJ whole genome shotgun (WGS) entry which is preliminary data.</text>
</comment>
<reference evidence="3" key="1">
    <citation type="submission" date="2021-03" db="EMBL/GenBank/DDBJ databases">
        <title>Draft genome sequence of rust myrtle Austropuccinia psidii MF-1, a brazilian biotype.</title>
        <authorList>
            <person name="Quecine M.C."/>
            <person name="Pachon D.M.R."/>
            <person name="Bonatelli M.L."/>
            <person name="Correr F.H."/>
            <person name="Franceschini L.M."/>
            <person name="Leite T.F."/>
            <person name="Margarido G.R.A."/>
            <person name="Almeida C.A."/>
            <person name="Ferrarezi J.A."/>
            <person name="Labate C.A."/>
        </authorList>
    </citation>
    <scope>NUCLEOTIDE SEQUENCE</scope>
    <source>
        <strain evidence="3">MF-1</strain>
    </source>
</reference>
<feature type="region of interest" description="Disordered" evidence="1">
    <location>
        <begin position="259"/>
        <end position="286"/>
    </location>
</feature>
<evidence type="ECO:0000256" key="1">
    <source>
        <dbReference type="SAM" id="MobiDB-lite"/>
    </source>
</evidence>
<feature type="compositionally biased region" description="Polar residues" evidence="1">
    <location>
        <begin position="75"/>
        <end position="103"/>
    </location>
</feature>
<gene>
    <name evidence="3" type="ORF">O181_072061</name>
</gene>
<accession>A0A9Q3I730</accession>
<keyword evidence="2" id="KW-0812">Transmembrane</keyword>
<dbReference type="Proteomes" id="UP000765509">
    <property type="component" value="Unassembled WGS sequence"/>
</dbReference>
<keyword evidence="4" id="KW-1185">Reference proteome</keyword>
<evidence type="ECO:0000313" key="3">
    <source>
        <dbReference type="EMBL" id="MBW0532346.1"/>
    </source>
</evidence>
<feature type="compositionally biased region" description="Polar residues" evidence="1">
    <location>
        <begin position="39"/>
        <end position="56"/>
    </location>
</feature>
<keyword evidence="2" id="KW-1133">Transmembrane helix</keyword>
<feature type="region of interest" description="Disordered" evidence="1">
    <location>
        <begin position="1"/>
        <end position="110"/>
    </location>
</feature>
<dbReference type="AlphaFoldDB" id="A0A9Q3I730"/>
<name>A0A9Q3I730_9BASI</name>
<dbReference type="EMBL" id="AVOT02037645">
    <property type="protein sequence ID" value="MBW0532346.1"/>
    <property type="molecule type" value="Genomic_DNA"/>
</dbReference>
<protein>
    <submittedName>
        <fullName evidence="3">Uncharacterized protein</fullName>
    </submittedName>
</protein>